<dbReference type="OrthoDB" id="429671at2759"/>
<dbReference type="GO" id="GO:0004843">
    <property type="term" value="F:cysteine-type deubiquitinase activity"/>
    <property type="evidence" value="ECO:0007669"/>
    <property type="project" value="UniProtKB-EC"/>
</dbReference>
<dbReference type="GO" id="GO:0010506">
    <property type="term" value="P:regulation of autophagy"/>
    <property type="evidence" value="ECO:0007669"/>
    <property type="project" value="TreeGrafter"/>
</dbReference>
<dbReference type="Proteomes" id="UP001152798">
    <property type="component" value="Chromosome 4"/>
</dbReference>
<feature type="compositionally biased region" description="Low complexity" evidence="8">
    <location>
        <begin position="275"/>
        <end position="289"/>
    </location>
</feature>
<dbReference type="PANTHER" id="PTHR24006">
    <property type="entry name" value="UBIQUITIN CARBOXYL-TERMINAL HYDROLASE"/>
    <property type="match status" value="1"/>
</dbReference>
<evidence type="ECO:0000256" key="5">
    <source>
        <dbReference type="ARBA" id="ARBA00022786"/>
    </source>
</evidence>
<proteinExistence type="inferred from homology"/>
<protein>
    <recommendedName>
        <fullName evidence="3">ubiquitinyl hydrolase 1</fullName>
        <ecNumber evidence="3">3.4.19.12</ecNumber>
    </recommendedName>
</protein>
<evidence type="ECO:0000256" key="8">
    <source>
        <dbReference type="SAM" id="MobiDB-lite"/>
    </source>
</evidence>
<dbReference type="Gene3D" id="3.90.70.10">
    <property type="entry name" value="Cysteine proteinases"/>
    <property type="match status" value="1"/>
</dbReference>
<feature type="compositionally biased region" description="Basic and acidic residues" evidence="8">
    <location>
        <begin position="556"/>
        <end position="569"/>
    </location>
</feature>
<evidence type="ECO:0000256" key="3">
    <source>
        <dbReference type="ARBA" id="ARBA00012759"/>
    </source>
</evidence>
<feature type="compositionally biased region" description="Polar residues" evidence="8">
    <location>
        <begin position="254"/>
        <end position="270"/>
    </location>
</feature>
<dbReference type="InterPro" id="IPR038765">
    <property type="entry name" value="Papain-like_cys_pep_sf"/>
</dbReference>
<feature type="domain" description="USP" evidence="9">
    <location>
        <begin position="394"/>
        <end position="774"/>
    </location>
</feature>
<dbReference type="PROSITE" id="PS50235">
    <property type="entry name" value="USP_3"/>
    <property type="match status" value="1"/>
</dbReference>
<feature type="compositionally biased region" description="Basic and acidic residues" evidence="8">
    <location>
        <begin position="219"/>
        <end position="233"/>
    </location>
</feature>
<feature type="compositionally biased region" description="Pro residues" evidence="8">
    <location>
        <begin position="290"/>
        <end position="301"/>
    </location>
</feature>
<dbReference type="EMBL" id="OV725080">
    <property type="protein sequence ID" value="CAH1400397.1"/>
    <property type="molecule type" value="Genomic_DNA"/>
</dbReference>
<feature type="region of interest" description="Disordered" evidence="8">
    <location>
        <begin position="548"/>
        <end position="570"/>
    </location>
</feature>
<dbReference type="GO" id="GO:0030330">
    <property type="term" value="P:DNA damage response, signal transduction by p53 class mediator"/>
    <property type="evidence" value="ECO:0007669"/>
    <property type="project" value="TreeGrafter"/>
</dbReference>
<name>A0A9P0HEP4_NEZVI</name>
<feature type="compositionally biased region" description="Basic and acidic residues" evidence="8">
    <location>
        <begin position="319"/>
        <end position="329"/>
    </location>
</feature>
<evidence type="ECO:0000256" key="4">
    <source>
        <dbReference type="ARBA" id="ARBA00022670"/>
    </source>
</evidence>
<evidence type="ECO:0000313" key="11">
    <source>
        <dbReference type="Proteomes" id="UP001152798"/>
    </source>
</evidence>
<dbReference type="GO" id="GO:0005634">
    <property type="term" value="C:nucleus"/>
    <property type="evidence" value="ECO:0007669"/>
    <property type="project" value="TreeGrafter"/>
</dbReference>
<organism evidence="10 11">
    <name type="scientific">Nezara viridula</name>
    <name type="common">Southern green stink bug</name>
    <name type="synonym">Cimex viridulus</name>
    <dbReference type="NCBI Taxonomy" id="85310"/>
    <lineage>
        <taxon>Eukaryota</taxon>
        <taxon>Metazoa</taxon>
        <taxon>Ecdysozoa</taxon>
        <taxon>Arthropoda</taxon>
        <taxon>Hexapoda</taxon>
        <taxon>Insecta</taxon>
        <taxon>Pterygota</taxon>
        <taxon>Neoptera</taxon>
        <taxon>Paraneoptera</taxon>
        <taxon>Hemiptera</taxon>
        <taxon>Heteroptera</taxon>
        <taxon>Panheteroptera</taxon>
        <taxon>Pentatomomorpha</taxon>
        <taxon>Pentatomoidea</taxon>
        <taxon>Pentatomidae</taxon>
        <taxon>Pentatominae</taxon>
        <taxon>Nezara</taxon>
    </lineage>
</organism>
<feature type="region of interest" description="Disordered" evidence="8">
    <location>
        <begin position="122"/>
        <end position="150"/>
    </location>
</feature>
<comment type="similarity">
    <text evidence="2">Belongs to the peptidase C19 family. USP10 subfamily.</text>
</comment>
<dbReference type="Pfam" id="PF00443">
    <property type="entry name" value="UCH"/>
    <property type="match status" value="1"/>
</dbReference>
<keyword evidence="7" id="KW-0788">Thiol protease</keyword>
<evidence type="ECO:0000259" key="9">
    <source>
        <dbReference type="PROSITE" id="PS50235"/>
    </source>
</evidence>
<evidence type="ECO:0000256" key="1">
    <source>
        <dbReference type="ARBA" id="ARBA00000707"/>
    </source>
</evidence>
<evidence type="ECO:0000256" key="2">
    <source>
        <dbReference type="ARBA" id="ARBA00005427"/>
    </source>
</evidence>
<dbReference type="GO" id="GO:0016579">
    <property type="term" value="P:protein deubiquitination"/>
    <property type="evidence" value="ECO:0007669"/>
    <property type="project" value="InterPro"/>
</dbReference>
<dbReference type="GO" id="GO:0005829">
    <property type="term" value="C:cytosol"/>
    <property type="evidence" value="ECO:0007669"/>
    <property type="project" value="TreeGrafter"/>
</dbReference>
<feature type="region of interest" description="Disordered" evidence="8">
    <location>
        <begin position="218"/>
        <end position="367"/>
    </location>
</feature>
<dbReference type="InterPro" id="IPR018200">
    <property type="entry name" value="USP_CS"/>
</dbReference>
<dbReference type="CDD" id="cd02257">
    <property type="entry name" value="Peptidase_C19"/>
    <property type="match status" value="1"/>
</dbReference>
<dbReference type="PROSITE" id="PS00973">
    <property type="entry name" value="USP_2"/>
    <property type="match status" value="1"/>
</dbReference>
<evidence type="ECO:0000313" key="10">
    <source>
        <dbReference type="EMBL" id="CAH1400397.1"/>
    </source>
</evidence>
<keyword evidence="5" id="KW-0833">Ubl conjugation pathway</keyword>
<dbReference type="SUPFAM" id="SSF54001">
    <property type="entry name" value="Cysteine proteinases"/>
    <property type="match status" value="1"/>
</dbReference>
<dbReference type="AlphaFoldDB" id="A0A9P0HEP4"/>
<sequence length="785" mass="87360">MEQTIQLQFLDLDDIDLNEIDHVKSLLYSVRSPRLTLPWVEPEEVQQWNQQQYDGEPEISGIEASGVAAGSEVYQVPVAVATTMQQMYHQVVPTIPNLPPAAYVGNMPPNMGYPMQPQYIFPEERTRRSRSNKPSPKRSERRDAPSYPPAAVPYSPAYPIHVTMPPTPYSYIPQAPHIPSAQHATGPPLHYLPAPPATIPVYPAHPIYPSYTPLFSPHVHHDDYNKEPPQEEKNDCDEEEKPVEKPLSVPINAIKTTAPPTTSVKKQQTRPPSNPAATAPVVPVTSTSSPAPPTPTPPPPAATVDEKVPEPGKSWAGLFKEDPPREATVQRKPPISAVAVSVPPRFDPNLKPSQPVPPVVRQHQNSEEDPLLRSLGERLSSYQLEHKAIVLTPRGLTNPSNYCYINATLQALLACPAFYNLIKVISQVKDAAGGPPPGALPPKSKTPIIDSMVQFIKEFSPAPVNRSGRREKAIWKDKEDLDIPVGPAFEPTYVYKMLHALRNETAFQVEGRQEDAEEFLSLLLNGLNDEMLELVKLVEEPKEVPVVNGDVTANGESHDDNSDWKEVSKGVKSGRITRRAEMGKTPLTEIFRGQIRSRLQRADETTDYVQPFFTLQLDIESSDSVPQALEKYFGWDQVEGAGSSGGSGGDAWQQHYLEELPNVLILHLKCFLYKQQSCHKIVKALEFPVDLKIDPKLVSNKNKGSGKMRQYKLFAVVYHDGKEASKGHYLADAFHVGSSGWIRYDDAVVKAVTEGTMLKPRPPRVPYLLYYRRADTIGQHTQLPR</sequence>
<dbReference type="PRINTS" id="PR01217">
    <property type="entry name" value="PRICHEXTENSN"/>
</dbReference>
<evidence type="ECO:0000256" key="6">
    <source>
        <dbReference type="ARBA" id="ARBA00022801"/>
    </source>
</evidence>
<dbReference type="InterPro" id="IPR050164">
    <property type="entry name" value="Peptidase_C19"/>
</dbReference>
<dbReference type="InterPro" id="IPR001394">
    <property type="entry name" value="Peptidase_C19_UCH"/>
</dbReference>
<gene>
    <name evidence="10" type="ORF">NEZAVI_LOCUS9643</name>
</gene>
<dbReference type="FunFam" id="3.90.70.10:FF:000092">
    <property type="entry name" value="Ubiquitin carboxyl-terminal hydrolase"/>
    <property type="match status" value="1"/>
</dbReference>
<reference evidence="10" key="1">
    <citation type="submission" date="2022-01" db="EMBL/GenBank/DDBJ databases">
        <authorList>
            <person name="King R."/>
        </authorList>
    </citation>
    <scope>NUCLEOTIDE SEQUENCE</scope>
</reference>
<accession>A0A9P0HEP4</accession>
<dbReference type="InterPro" id="IPR028889">
    <property type="entry name" value="USP"/>
</dbReference>
<evidence type="ECO:0000256" key="7">
    <source>
        <dbReference type="ARBA" id="ARBA00022807"/>
    </source>
</evidence>
<keyword evidence="6" id="KW-0378">Hydrolase</keyword>
<keyword evidence="4" id="KW-0645">Protease</keyword>
<dbReference type="EC" id="3.4.19.12" evidence="3"/>
<comment type="catalytic activity">
    <reaction evidence="1">
        <text>Thiol-dependent hydrolysis of ester, thioester, amide, peptide and isopeptide bonds formed by the C-terminal Gly of ubiquitin (a 76-residue protein attached to proteins as an intracellular targeting signal).</text>
        <dbReference type="EC" id="3.4.19.12"/>
    </reaction>
</comment>
<dbReference type="PANTHER" id="PTHR24006:SF687">
    <property type="entry name" value="UBIQUITIN CARBOXYL-TERMINAL HYDROLASE 10"/>
    <property type="match status" value="1"/>
</dbReference>
<feature type="compositionally biased region" description="Low complexity" evidence="8">
    <location>
        <begin position="333"/>
        <end position="344"/>
    </location>
</feature>
<dbReference type="GO" id="GO:0006508">
    <property type="term" value="P:proteolysis"/>
    <property type="evidence" value="ECO:0007669"/>
    <property type="project" value="UniProtKB-KW"/>
</dbReference>
<keyword evidence="11" id="KW-1185">Reference proteome</keyword>